<keyword evidence="1 4" id="KW-0808">Transferase</keyword>
<evidence type="ECO:0000256" key="2">
    <source>
        <dbReference type="ARBA" id="ARBA00022737"/>
    </source>
</evidence>
<dbReference type="EMBL" id="JMGO02000017">
    <property type="protein sequence ID" value="KXU78654.1"/>
    <property type="molecule type" value="Genomic_DNA"/>
</dbReference>
<dbReference type="STRING" id="29489.VL01_05615"/>
<evidence type="ECO:0000313" key="4">
    <source>
        <dbReference type="EMBL" id="KXU78654.1"/>
    </source>
</evidence>
<dbReference type="CDD" id="cd04647">
    <property type="entry name" value="LbH_MAT_like"/>
    <property type="match status" value="1"/>
</dbReference>
<reference evidence="4 5" key="1">
    <citation type="submission" date="2016-02" db="EMBL/GenBank/DDBJ databases">
        <title>Draft genome sequence of Aeromonas trota strain 1999lcr isolated from cerebrospinal fluid (CSF).</title>
        <authorList>
            <person name="Dallagassa C.B."/>
            <person name="Prediger K.C."/>
            <person name="Weiss V.A."/>
            <person name="Assis F.E."/>
            <person name="Baura V."/>
            <person name="Cruz L.M."/>
            <person name="Souza E.M."/>
            <person name="Pedrosa F.O."/>
            <person name="Fadel-Picheth C.M."/>
        </authorList>
    </citation>
    <scope>NUCLEOTIDE SEQUENCE [LARGE SCALE GENOMIC DNA]</scope>
    <source>
        <strain evidence="4 5">1999lcr</strain>
    </source>
</reference>
<dbReference type="PROSITE" id="PS00101">
    <property type="entry name" value="HEXAPEP_TRANSFERASES"/>
    <property type="match status" value="1"/>
</dbReference>
<dbReference type="SUPFAM" id="SSF51161">
    <property type="entry name" value="Trimeric LpxA-like enzymes"/>
    <property type="match status" value="1"/>
</dbReference>
<keyword evidence="2" id="KW-0677">Repeat</keyword>
<dbReference type="RefSeq" id="WP_061477389.1">
    <property type="nucleotide sequence ID" value="NZ_JMGO02000017.1"/>
</dbReference>
<dbReference type="Proteomes" id="UP000078435">
    <property type="component" value="Unassembled WGS sequence"/>
</dbReference>
<dbReference type="InterPro" id="IPR051159">
    <property type="entry name" value="Hexapeptide_acetyltransf"/>
</dbReference>
<organism evidence="4 5">
    <name type="scientific">Aeromonas enteropelogenes</name>
    <name type="common">Aeromonas trota</name>
    <dbReference type="NCBI Taxonomy" id="29489"/>
    <lineage>
        <taxon>Bacteria</taxon>
        <taxon>Pseudomonadati</taxon>
        <taxon>Pseudomonadota</taxon>
        <taxon>Gammaproteobacteria</taxon>
        <taxon>Aeromonadales</taxon>
        <taxon>Aeromonadaceae</taxon>
        <taxon>Aeromonas</taxon>
    </lineage>
</organism>
<dbReference type="Pfam" id="PF00132">
    <property type="entry name" value="Hexapep"/>
    <property type="match status" value="1"/>
</dbReference>
<sequence length="258" mass="27545">MNSISLYRMKTWAKQGETPLARLLWRLAKGARSWSFPLIPPLHGLLYRLYRLASQTLATLTRTLWWTPLFQSRLRAPAPRLYLYGGIPFISGPVSIEVGADCRLSAAMTISGRPSSKGPALRIGNNVGIGWQTTIAVGCKVVLGDNVRIAGRAFLAGYPGHPLDAQERARGLPDRDEQVGDIVLENDVWLGTGAMVMAGVTIGAGTVVAAGSIVTHSLPAGVLAAGVPARVLRPLDAQDCRDALAESAASRLSEESQP</sequence>
<proteinExistence type="predicted"/>
<evidence type="ECO:0000313" key="5">
    <source>
        <dbReference type="Proteomes" id="UP000078435"/>
    </source>
</evidence>
<dbReference type="AlphaFoldDB" id="A0A175VD92"/>
<dbReference type="InterPro" id="IPR001451">
    <property type="entry name" value="Hexapep"/>
</dbReference>
<dbReference type="GO" id="GO:0016746">
    <property type="term" value="F:acyltransferase activity"/>
    <property type="evidence" value="ECO:0007669"/>
    <property type="project" value="UniProtKB-KW"/>
</dbReference>
<dbReference type="InterPro" id="IPR011004">
    <property type="entry name" value="Trimer_LpxA-like_sf"/>
</dbReference>
<accession>A0A175VD92</accession>
<gene>
    <name evidence="4" type="ORF">LCR_03460</name>
</gene>
<comment type="caution">
    <text evidence="4">The sequence shown here is derived from an EMBL/GenBank/DDBJ whole genome shotgun (WGS) entry which is preliminary data.</text>
</comment>
<dbReference type="OrthoDB" id="9815592at2"/>
<dbReference type="PANTHER" id="PTHR23416">
    <property type="entry name" value="SIALIC ACID SYNTHASE-RELATED"/>
    <property type="match status" value="1"/>
</dbReference>
<protein>
    <submittedName>
        <fullName evidence="4">Acetyltransferase</fullName>
    </submittedName>
</protein>
<dbReference type="Gene3D" id="2.160.10.10">
    <property type="entry name" value="Hexapeptide repeat proteins"/>
    <property type="match status" value="1"/>
</dbReference>
<name>A0A175VD92_AEREN</name>
<dbReference type="InterPro" id="IPR018357">
    <property type="entry name" value="Hexapep_transf_CS"/>
</dbReference>
<keyword evidence="3" id="KW-0012">Acyltransferase</keyword>
<evidence type="ECO:0000256" key="1">
    <source>
        <dbReference type="ARBA" id="ARBA00022679"/>
    </source>
</evidence>
<evidence type="ECO:0000256" key="3">
    <source>
        <dbReference type="ARBA" id="ARBA00023315"/>
    </source>
</evidence>
<dbReference type="PANTHER" id="PTHR23416:SF78">
    <property type="entry name" value="LIPOPOLYSACCHARIDE BIOSYNTHESIS O-ACETYL TRANSFERASE WBBJ-RELATED"/>
    <property type="match status" value="1"/>
</dbReference>